<name>A0A6A6W886_9PEZI</name>
<dbReference type="AlphaFoldDB" id="A0A6A6W886"/>
<reference evidence="8" key="1">
    <citation type="journal article" date="2020" name="Stud. Mycol.">
        <title>101 Dothideomycetes genomes: a test case for predicting lifestyles and emergence of pathogens.</title>
        <authorList>
            <person name="Haridas S."/>
            <person name="Albert R."/>
            <person name="Binder M."/>
            <person name="Bloem J."/>
            <person name="Labutti K."/>
            <person name="Salamov A."/>
            <person name="Andreopoulos B."/>
            <person name="Baker S."/>
            <person name="Barry K."/>
            <person name="Bills G."/>
            <person name="Bluhm B."/>
            <person name="Cannon C."/>
            <person name="Castanera R."/>
            <person name="Culley D."/>
            <person name="Daum C."/>
            <person name="Ezra D."/>
            <person name="Gonzalez J."/>
            <person name="Henrissat B."/>
            <person name="Kuo A."/>
            <person name="Liang C."/>
            <person name="Lipzen A."/>
            <person name="Lutzoni F."/>
            <person name="Magnuson J."/>
            <person name="Mondo S."/>
            <person name="Nolan M."/>
            <person name="Ohm R."/>
            <person name="Pangilinan J."/>
            <person name="Park H.-J."/>
            <person name="Ramirez L."/>
            <person name="Alfaro M."/>
            <person name="Sun H."/>
            <person name="Tritt A."/>
            <person name="Yoshinaga Y."/>
            <person name="Zwiers L.-H."/>
            <person name="Turgeon B."/>
            <person name="Goodwin S."/>
            <person name="Spatafora J."/>
            <person name="Crous P."/>
            <person name="Grigoriev I."/>
        </authorList>
    </citation>
    <scope>NUCLEOTIDE SEQUENCE</scope>
    <source>
        <strain evidence="8">CBS 121739</strain>
    </source>
</reference>
<evidence type="ECO:0000256" key="6">
    <source>
        <dbReference type="SAM" id="Phobius"/>
    </source>
</evidence>
<protein>
    <recommendedName>
        <fullName evidence="7">G-protein coupled receptors family 1 profile domain-containing protein</fullName>
    </recommendedName>
</protein>
<dbReference type="GO" id="GO:0007189">
    <property type="term" value="P:adenylate cyclase-activating G protein-coupled receptor signaling pathway"/>
    <property type="evidence" value="ECO:0007669"/>
    <property type="project" value="TreeGrafter"/>
</dbReference>
<evidence type="ECO:0000259" key="7">
    <source>
        <dbReference type="PROSITE" id="PS50262"/>
    </source>
</evidence>
<gene>
    <name evidence="8" type="ORF">EJ05DRAFT_500834</name>
</gene>
<dbReference type="InterPro" id="IPR022596">
    <property type="entry name" value="GPR1/2/3_C"/>
</dbReference>
<evidence type="ECO:0000313" key="8">
    <source>
        <dbReference type="EMBL" id="KAF2757291.1"/>
    </source>
</evidence>
<dbReference type="InterPro" id="IPR017452">
    <property type="entry name" value="GPCR_Rhodpsn_7TM"/>
</dbReference>
<keyword evidence="3 6" id="KW-1133">Transmembrane helix</keyword>
<feature type="region of interest" description="Disordered" evidence="5">
    <location>
        <begin position="377"/>
        <end position="414"/>
    </location>
</feature>
<dbReference type="EMBL" id="ML996573">
    <property type="protein sequence ID" value="KAF2757291.1"/>
    <property type="molecule type" value="Genomic_DNA"/>
</dbReference>
<feature type="transmembrane region" description="Helical" evidence="6">
    <location>
        <begin position="139"/>
        <end position="161"/>
    </location>
</feature>
<feature type="compositionally biased region" description="Basic and acidic residues" evidence="5">
    <location>
        <begin position="382"/>
        <end position="403"/>
    </location>
</feature>
<evidence type="ECO:0000256" key="4">
    <source>
        <dbReference type="ARBA" id="ARBA00023136"/>
    </source>
</evidence>
<keyword evidence="4 6" id="KW-0472">Membrane</keyword>
<keyword evidence="2 6" id="KW-0812">Transmembrane</keyword>
<dbReference type="GeneID" id="54488095"/>
<dbReference type="RefSeq" id="XP_033599742.1">
    <property type="nucleotide sequence ID" value="XM_033747041.1"/>
</dbReference>
<evidence type="ECO:0000313" key="9">
    <source>
        <dbReference type="Proteomes" id="UP000799437"/>
    </source>
</evidence>
<accession>A0A6A6W886</accession>
<dbReference type="SUPFAM" id="SSF81321">
    <property type="entry name" value="Family A G protein-coupled receptor-like"/>
    <property type="match status" value="1"/>
</dbReference>
<dbReference type="Proteomes" id="UP000799437">
    <property type="component" value="Unassembled WGS sequence"/>
</dbReference>
<comment type="subcellular location">
    <subcellularLocation>
        <location evidence="1">Membrane</location>
        <topology evidence="1">Multi-pass membrane protein</topology>
    </subcellularLocation>
</comment>
<feature type="domain" description="G-protein coupled receptors family 1 profile" evidence="7">
    <location>
        <begin position="37"/>
        <end position="285"/>
    </location>
</feature>
<dbReference type="PANTHER" id="PTHR23112">
    <property type="entry name" value="G PROTEIN-COUPLED RECEPTOR 157-RELATED"/>
    <property type="match status" value="1"/>
</dbReference>
<feature type="transmembrane region" description="Helical" evidence="6">
    <location>
        <begin position="63"/>
        <end position="85"/>
    </location>
</feature>
<evidence type="ECO:0000256" key="5">
    <source>
        <dbReference type="SAM" id="MobiDB-lite"/>
    </source>
</evidence>
<feature type="transmembrane region" description="Helical" evidence="6">
    <location>
        <begin position="189"/>
        <end position="210"/>
    </location>
</feature>
<dbReference type="Pfam" id="PF11970">
    <property type="entry name" value="GPR_Gpa2_C"/>
    <property type="match status" value="1"/>
</dbReference>
<dbReference type="GO" id="GO:0005886">
    <property type="term" value="C:plasma membrane"/>
    <property type="evidence" value="ECO:0007669"/>
    <property type="project" value="TreeGrafter"/>
</dbReference>
<dbReference type="PROSITE" id="PS50262">
    <property type="entry name" value="G_PROTEIN_RECEP_F1_2"/>
    <property type="match status" value="1"/>
</dbReference>
<dbReference type="OrthoDB" id="100006at2759"/>
<organism evidence="8 9">
    <name type="scientific">Pseudovirgaria hyperparasitica</name>
    <dbReference type="NCBI Taxonomy" id="470096"/>
    <lineage>
        <taxon>Eukaryota</taxon>
        <taxon>Fungi</taxon>
        <taxon>Dikarya</taxon>
        <taxon>Ascomycota</taxon>
        <taxon>Pezizomycotina</taxon>
        <taxon>Dothideomycetes</taxon>
        <taxon>Dothideomycetes incertae sedis</taxon>
        <taxon>Acrospermales</taxon>
        <taxon>Acrospermaceae</taxon>
        <taxon>Pseudovirgaria</taxon>
    </lineage>
</organism>
<dbReference type="GO" id="GO:0004930">
    <property type="term" value="F:G protein-coupled receptor activity"/>
    <property type="evidence" value="ECO:0007669"/>
    <property type="project" value="TreeGrafter"/>
</dbReference>
<feature type="transmembrane region" description="Helical" evidence="6">
    <location>
        <begin position="105"/>
        <end position="127"/>
    </location>
</feature>
<feature type="transmembrane region" description="Helical" evidence="6">
    <location>
        <begin position="25"/>
        <end position="51"/>
    </location>
</feature>
<dbReference type="Gene3D" id="1.20.1070.10">
    <property type="entry name" value="Rhodopsin 7-helix transmembrane proteins"/>
    <property type="match status" value="1"/>
</dbReference>
<dbReference type="PANTHER" id="PTHR23112:SF37">
    <property type="entry name" value="G PROTEIN-COUPLED RECEPTOR GPR1"/>
    <property type="match status" value="1"/>
</dbReference>
<feature type="transmembrane region" description="Helical" evidence="6">
    <location>
        <begin position="230"/>
        <end position="249"/>
    </location>
</feature>
<evidence type="ECO:0000256" key="3">
    <source>
        <dbReference type="ARBA" id="ARBA00022989"/>
    </source>
</evidence>
<proteinExistence type="predicted"/>
<evidence type="ECO:0000256" key="2">
    <source>
        <dbReference type="ARBA" id="ARBA00022692"/>
    </source>
</evidence>
<sequence length="414" mass="46041">MLDVSLLKPDQTSLSPLPDGHFKGLIAVTFFGFLSFASSFGLLVLLSYRLISWMRAGKGSNQFAILIFNLILADVQQSLAFLLNAEWLAGNAINVTSNSCWAQGWFISTGDLSSGVFCLAIGLHTFSTVILNYRLPMPYFLSTVLICWVFVYVASVIPVIMYPHDIYVRAGAWCWINSSYGDLRLWTHYFFIFIAEFGTVFIYASIYFMLNQRIRSSSFSVDEAKKAKQAAKLMVVYPLVYVICTVPLASARMASMSTRMSPSVEVLCFAGSMITSNGWMDVLLYTLTRKIMIFGDEPPEDKIGLETFQIPGVIESRFGTTTIIVAAGGGKGRNKGRGLSRHNSTDHLVSDIHYLRGVKTSTTVEVRTEPLELGDIQELSEIDARKNPSASKERGSFDSKCNDSIEGQEWPKPF</sequence>
<keyword evidence="9" id="KW-1185">Reference proteome</keyword>
<evidence type="ECO:0000256" key="1">
    <source>
        <dbReference type="ARBA" id="ARBA00004141"/>
    </source>
</evidence>